<dbReference type="AlphaFoldDB" id="A0A4Y2ECH8"/>
<gene>
    <name evidence="1" type="ORF">AVEN_242013_1</name>
</gene>
<dbReference type="EMBL" id="BGPR01000544">
    <property type="protein sequence ID" value="GBM25748.1"/>
    <property type="molecule type" value="Genomic_DNA"/>
</dbReference>
<name>A0A4Y2ECH8_ARAVE</name>
<reference evidence="1 2" key="1">
    <citation type="journal article" date="2019" name="Sci. Rep.">
        <title>Orb-weaving spider Araneus ventricosus genome elucidates the spidroin gene catalogue.</title>
        <authorList>
            <person name="Kono N."/>
            <person name="Nakamura H."/>
            <person name="Ohtoshi R."/>
            <person name="Moran D.A.P."/>
            <person name="Shinohara A."/>
            <person name="Yoshida Y."/>
            <person name="Fujiwara M."/>
            <person name="Mori M."/>
            <person name="Tomita M."/>
            <person name="Arakawa K."/>
        </authorList>
    </citation>
    <scope>NUCLEOTIDE SEQUENCE [LARGE SCALE GENOMIC DNA]</scope>
</reference>
<dbReference type="PANTHER" id="PTHR46601">
    <property type="entry name" value="ULP_PROTEASE DOMAIN-CONTAINING PROTEIN"/>
    <property type="match status" value="1"/>
</dbReference>
<proteinExistence type="predicted"/>
<comment type="caution">
    <text evidence="1">The sequence shown here is derived from an EMBL/GenBank/DDBJ whole genome shotgun (WGS) entry which is preliminary data.</text>
</comment>
<evidence type="ECO:0000313" key="2">
    <source>
        <dbReference type="Proteomes" id="UP000499080"/>
    </source>
</evidence>
<protein>
    <submittedName>
        <fullName evidence="1">Uncharacterized protein</fullName>
    </submittedName>
</protein>
<keyword evidence="2" id="KW-1185">Reference proteome</keyword>
<dbReference type="PANTHER" id="PTHR46601:SF1">
    <property type="entry name" value="ADF-H DOMAIN-CONTAINING PROTEIN"/>
    <property type="match status" value="1"/>
</dbReference>
<evidence type="ECO:0000313" key="1">
    <source>
        <dbReference type="EMBL" id="GBM25748.1"/>
    </source>
</evidence>
<sequence length="270" mass="30502">MKHEANHRHQYQVLTQLKNNPSEDKMVLHIDFSANYACKLNAETQSFHFDGSHRHVTLHTGMIYYNKPNKYIKQGFCTISSSLHHDPCGIWAHLKPIFNHVVMLNPNVKQLHIISDSPTSQYCNKLNFYLFTKEIVKYFPALASSTWNYTGSGHGTGAPDGIGSIIKQSVDKAVTEGNDIPDVDALFTVLRERCTGIFVTTVLESDITVIEKSLPQSIKPLVSTMKVLQISWHKAKPSSIDARSLSCFKCNQVINVFIITLDPTLVRMIW</sequence>
<dbReference type="OrthoDB" id="6375801at2759"/>
<dbReference type="Proteomes" id="UP000499080">
    <property type="component" value="Unassembled WGS sequence"/>
</dbReference>
<accession>A0A4Y2ECH8</accession>
<organism evidence="1 2">
    <name type="scientific">Araneus ventricosus</name>
    <name type="common">Orbweaver spider</name>
    <name type="synonym">Epeira ventricosa</name>
    <dbReference type="NCBI Taxonomy" id="182803"/>
    <lineage>
        <taxon>Eukaryota</taxon>
        <taxon>Metazoa</taxon>
        <taxon>Ecdysozoa</taxon>
        <taxon>Arthropoda</taxon>
        <taxon>Chelicerata</taxon>
        <taxon>Arachnida</taxon>
        <taxon>Araneae</taxon>
        <taxon>Araneomorphae</taxon>
        <taxon>Entelegynae</taxon>
        <taxon>Araneoidea</taxon>
        <taxon>Araneidae</taxon>
        <taxon>Araneus</taxon>
    </lineage>
</organism>